<dbReference type="AlphaFoldDB" id="A0A3E3HZV2"/>
<dbReference type="InterPro" id="IPR001503">
    <property type="entry name" value="Glyco_trans_10"/>
</dbReference>
<dbReference type="GO" id="GO:0016020">
    <property type="term" value="C:membrane"/>
    <property type="evidence" value="ECO:0007669"/>
    <property type="project" value="InterPro"/>
</dbReference>
<sequence>MYENIEEVDCFLFFTLNYYWLNKVIQAGMQNKMIYCSSEPAVVKPINSAKGYIKLLKIFPYIMTWNDDLVDDNRIFKRNIPYYFLKYYGEKTFGERKLLVNMSGNKSSKHPKQLYSERIKVIDYFEDKYPEHFDLYGPGWDKKKHPCYKGIVDNKFKTYGNYKFALSLENTYGVKGYITEKIFDCLTAGIVPIYMGAENINEFVPENCYISYSKFSTVSELADYLLLMDEIRYNEYLNNIDKLLDSNIQRPFSSEEFCEDILTVINKGNIKLSIPPYIYTFIKTRCLQDKINMRYITSKKAIKKFITK</sequence>
<reference evidence="5 6" key="1">
    <citation type="submission" date="2018-08" db="EMBL/GenBank/DDBJ databases">
        <title>A genome reference for cultivated species of the human gut microbiota.</title>
        <authorList>
            <person name="Zou Y."/>
            <person name="Xue W."/>
            <person name="Luo G."/>
        </authorList>
    </citation>
    <scope>NUCLEOTIDE SEQUENCE [LARGE SCALE GENOMIC DNA]</scope>
    <source>
        <strain evidence="5 6">TF05-5AC</strain>
    </source>
</reference>
<dbReference type="Pfam" id="PF00852">
    <property type="entry name" value="Glyco_transf_10"/>
    <property type="match status" value="1"/>
</dbReference>
<dbReference type="GO" id="GO:0046920">
    <property type="term" value="F:alpha-(1-&gt;3)-fucosyltransferase activity"/>
    <property type="evidence" value="ECO:0007669"/>
    <property type="project" value="TreeGrafter"/>
</dbReference>
<proteinExistence type="inferred from homology"/>
<protein>
    <recommendedName>
        <fullName evidence="4">Fucosyltransferase C-terminal domain-containing protein</fullName>
    </recommendedName>
</protein>
<name>A0A3E3HZV2_9FIRM</name>
<evidence type="ECO:0000256" key="1">
    <source>
        <dbReference type="ARBA" id="ARBA00008919"/>
    </source>
</evidence>
<feature type="domain" description="Fucosyltransferase C-terminal" evidence="4">
    <location>
        <begin position="117"/>
        <end position="242"/>
    </location>
</feature>
<dbReference type="EMBL" id="QVLV01000016">
    <property type="protein sequence ID" value="RGE57372.1"/>
    <property type="molecule type" value="Genomic_DNA"/>
</dbReference>
<comment type="caution">
    <text evidence="5">The sequence shown here is derived from an EMBL/GenBank/DDBJ whole genome shotgun (WGS) entry which is preliminary data.</text>
</comment>
<dbReference type="InterPro" id="IPR038577">
    <property type="entry name" value="GT10-like_C_sf"/>
</dbReference>
<keyword evidence="2" id="KW-0328">Glycosyltransferase</keyword>
<dbReference type="InterPro" id="IPR055270">
    <property type="entry name" value="Glyco_tran_10_C"/>
</dbReference>
<keyword evidence="6" id="KW-1185">Reference proteome</keyword>
<organism evidence="5 6">
    <name type="scientific">Eisenbergiella massiliensis</name>
    <dbReference type="NCBI Taxonomy" id="1720294"/>
    <lineage>
        <taxon>Bacteria</taxon>
        <taxon>Bacillati</taxon>
        <taxon>Bacillota</taxon>
        <taxon>Clostridia</taxon>
        <taxon>Lachnospirales</taxon>
        <taxon>Lachnospiraceae</taxon>
        <taxon>Eisenbergiella</taxon>
    </lineage>
</organism>
<dbReference type="Proteomes" id="UP000260812">
    <property type="component" value="Unassembled WGS sequence"/>
</dbReference>
<comment type="similarity">
    <text evidence="1">Belongs to the glycosyltransferase 10 family.</text>
</comment>
<accession>A0A3E3HZV2</accession>
<keyword evidence="3" id="KW-0808">Transferase</keyword>
<dbReference type="SUPFAM" id="SSF53756">
    <property type="entry name" value="UDP-Glycosyltransferase/glycogen phosphorylase"/>
    <property type="match status" value="1"/>
</dbReference>
<evidence type="ECO:0000313" key="6">
    <source>
        <dbReference type="Proteomes" id="UP000260812"/>
    </source>
</evidence>
<dbReference type="PANTHER" id="PTHR11929">
    <property type="entry name" value="ALPHA- 1,3 -FUCOSYLTRANSFERASE"/>
    <property type="match status" value="1"/>
</dbReference>
<evidence type="ECO:0000256" key="2">
    <source>
        <dbReference type="ARBA" id="ARBA00022676"/>
    </source>
</evidence>
<evidence type="ECO:0000259" key="4">
    <source>
        <dbReference type="Pfam" id="PF00852"/>
    </source>
</evidence>
<gene>
    <name evidence="5" type="ORF">DXC51_20115</name>
</gene>
<dbReference type="PANTHER" id="PTHR11929:SF194">
    <property type="entry name" value="ALPHA-(1,3)-FUCOSYLTRANSFERASE 10"/>
    <property type="match status" value="1"/>
</dbReference>
<evidence type="ECO:0000313" key="5">
    <source>
        <dbReference type="EMBL" id="RGE57372.1"/>
    </source>
</evidence>
<evidence type="ECO:0000256" key="3">
    <source>
        <dbReference type="ARBA" id="ARBA00022679"/>
    </source>
</evidence>
<dbReference type="Gene3D" id="3.40.50.11660">
    <property type="entry name" value="Glycosyl transferase family 10, C-terminal domain"/>
    <property type="match status" value="1"/>
</dbReference>